<dbReference type="Gene3D" id="2.30.22.10">
    <property type="entry name" value="Head domain of nucleotide exchange factor GrpE"/>
    <property type="match status" value="1"/>
</dbReference>
<dbReference type="GO" id="GO:0042803">
    <property type="term" value="F:protein homodimerization activity"/>
    <property type="evidence" value="ECO:0007669"/>
    <property type="project" value="InterPro"/>
</dbReference>
<keyword evidence="2" id="KW-0175">Coiled coil</keyword>
<organism evidence="3 4">
    <name type="scientific">Fusobacterium nucleatum subsp. polymorphum</name>
    <name type="common">Fusobacterium polymorphum</name>
    <dbReference type="NCBI Taxonomy" id="76857"/>
    <lineage>
        <taxon>Bacteria</taxon>
        <taxon>Fusobacteriati</taxon>
        <taxon>Fusobacteriota</taxon>
        <taxon>Fusobacteriia</taxon>
        <taxon>Fusobacteriales</taxon>
        <taxon>Fusobacteriaceae</taxon>
        <taxon>Fusobacterium</taxon>
    </lineage>
</organism>
<dbReference type="GO" id="GO:0051087">
    <property type="term" value="F:protein-folding chaperone binding"/>
    <property type="evidence" value="ECO:0007669"/>
    <property type="project" value="InterPro"/>
</dbReference>
<keyword evidence="1" id="KW-0143">Chaperone</keyword>
<comment type="caution">
    <text evidence="3">The sequence shown here is derived from an EMBL/GenBank/DDBJ whole genome shotgun (WGS) entry which is preliminary data.</text>
</comment>
<proteinExistence type="predicted"/>
<dbReference type="GO" id="GO:0006457">
    <property type="term" value="P:protein folding"/>
    <property type="evidence" value="ECO:0007669"/>
    <property type="project" value="InterPro"/>
</dbReference>
<dbReference type="AlphaFoldDB" id="A0A2B7YE58"/>
<gene>
    <name evidence="3" type="primary">grpE</name>
    <name evidence="3" type="ORF">RN96_04200</name>
</gene>
<feature type="coiled-coil region" evidence="2">
    <location>
        <begin position="44"/>
        <end position="78"/>
    </location>
</feature>
<name>A0A2B7YE58_FUSNP</name>
<sequence>MIEINFFDELKKFKKISLEKVTEIENSDFSGIEESLKREIKRGNLILYEKIDKLETEIKSLNLENEKLKKDLFREKKEKQDFLNTIFQILDTQLSIDNIINEELSKEKQEKFKLIKKKIKGIMNYISVEETAKIGERFNHIYHECINSYNQEKEEYIIKEIVTQGYVRDGKVIRVAKVVIE</sequence>
<dbReference type="RefSeq" id="WP_098702433.1">
    <property type="nucleotide sequence ID" value="NZ_NJGI01000001.1"/>
</dbReference>
<protein>
    <submittedName>
        <fullName evidence="3">Nucleotide exchange factor GrpE</fullName>
    </submittedName>
</protein>
<accession>A0A2B7YE58</accession>
<dbReference type="InterPro" id="IPR009012">
    <property type="entry name" value="GrpE_head"/>
</dbReference>
<dbReference type="InterPro" id="IPR000740">
    <property type="entry name" value="GrpE"/>
</dbReference>
<dbReference type="Pfam" id="PF01025">
    <property type="entry name" value="GrpE"/>
    <property type="match status" value="1"/>
</dbReference>
<evidence type="ECO:0000256" key="2">
    <source>
        <dbReference type="SAM" id="Coils"/>
    </source>
</evidence>
<dbReference type="SUPFAM" id="SSF51064">
    <property type="entry name" value="Head domain of nucleotide exchange factor GrpE"/>
    <property type="match status" value="1"/>
</dbReference>
<dbReference type="Proteomes" id="UP000222862">
    <property type="component" value="Unassembled WGS sequence"/>
</dbReference>
<evidence type="ECO:0000313" key="3">
    <source>
        <dbReference type="EMBL" id="PGH22354.1"/>
    </source>
</evidence>
<dbReference type="EMBL" id="NJGI01000001">
    <property type="protein sequence ID" value="PGH22354.1"/>
    <property type="molecule type" value="Genomic_DNA"/>
</dbReference>
<dbReference type="GO" id="GO:0000774">
    <property type="term" value="F:adenyl-nucleotide exchange factor activity"/>
    <property type="evidence" value="ECO:0007669"/>
    <property type="project" value="InterPro"/>
</dbReference>
<evidence type="ECO:0000256" key="1">
    <source>
        <dbReference type="ARBA" id="ARBA00023186"/>
    </source>
</evidence>
<evidence type="ECO:0000313" key="4">
    <source>
        <dbReference type="Proteomes" id="UP000222862"/>
    </source>
</evidence>
<reference evidence="3 4" key="1">
    <citation type="submission" date="2017-06" db="EMBL/GenBank/DDBJ databases">
        <title>Genome sequencing of Fusobacterium nucleatum subsp. polymorphum KCOM 1232 (=ChDC F37).</title>
        <authorList>
            <person name="Kook J.-K."/>
            <person name="Park S.-N."/>
            <person name="Lim Y.K."/>
            <person name="Roh H."/>
        </authorList>
    </citation>
    <scope>NUCLEOTIDE SEQUENCE [LARGE SCALE GENOMIC DNA]</scope>
    <source>
        <strain evidence="4">KCOM 1232 ( ChDC F37)</strain>
    </source>
</reference>